<sequence length="180" mass="19421">MAADPRVLADPFFGVVARRHPDATIVLLPPEAAESADEDASSELLTEPDFRARSAADLAAVDEWLGSVLAGREVAQESDEGWAPVAPDAVSRRRLFSVSDLSLSDASAILQTGIETLTAQGWQVVEEQDGMPRFRARRDTVTVKLMYVVSTGRLAIVTTAGPYPLEPDFRDVLLEGEARG</sequence>
<dbReference type="RefSeq" id="WP_179501789.1">
    <property type="nucleotide sequence ID" value="NZ_JACCAA010000001.1"/>
</dbReference>
<gene>
    <name evidence="1" type="ORF">BJ980_001567</name>
</gene>
<dbReference type="Proteomes" id="UP000540656">
    <property type="component" value="Unassembled WGS sequence"/>
</dbReference>
<evidence type="ECO:0000313" key="2">
    <source>
        <dbReference type="Proteomes" id="UP000540656"/>
    </source>
</evidence>
<accession>A0A7Y9S2Q9</accession>
<evidence type="ECO:0000313" key="1">
    <source>
        <dbReference type="EMBL" id="NYG58644.1"/>
    </source>
</evidence>
<comment type="caution">
    <text evidence="1">The sequence shown here is derived from an EMBL/GenBank/DDBJ whole genome shotgun (WGS) entry which is preliminary data.</text>
</comment>
<protein>
    <submittedName>
        <fullName evidence="1">Uncharacterized protein</fullName>
    </submittedName>
</protein>
<dbReference type="AlphaFoldDB" id="A0A7Y9S2Q9"/>
<name>A0A7Y9S2Q9_9ACTN</name>
<keyword evidence="2" id="KW-1185">Reference proteome</keyword>
<dbReference type="EMBL" id="JACCAA010000001">
    <property type="protein sequence ID" value="NYG58644.1"/>
    <property type="molecule type" value="Genomic_DNA"/>
</dbReference>
<proteinExistence type="predicted"/>
<organism evidence="1 2">
    <name type="scientific">Nocardioides daedukensis</name>
    <dbReference type="NCBI Taxonomy" id="634462"/>
    <lineage>
        <taxon>Bacteria</taxon>
        <taxon>Bacillati</taxon>
        <taxon>Actinomycetota</taxon>
        <taxon>Actinomycetes</taxon>
        <taxon>Propionibacteriales</taxon>
        <taxon>Nocardioidaceae</taxon>
        <taxon>Nocardioides</taxon>
    </lineage>
</organism>
<reference evidence="1 2" key="1">
    <citation type="submission" date="2020-07" db="EMBL/GenBank/DDBJ databases">
        <title>Sequencing the genomes of 1000 actinobacteria strains.</title>
        <authorList>
            <person name="Klenk H.-P."/>
        </authorList>
    </citation>
    <scope>NUCLEOTIDE SEQUENCE [LARGE SCALE GENOMIC DNA]</scope>
    <source>
        <strain evidence="1 2">DSM 23819</strain>
    </source>
</reference>